<dbReference type="OrthoDB" id="9265312at2759"/>
<dbReference type="PANTHER" id="PTHR12203">
    <property type="entry name" value="KDEL LYS-ASP-GLU-LEU CONTAINING - RELATED"/>
    <property type="match status" value="1"/>
</dbReference>
<dbReference type="GO" id="GO:0046527">
    <property type="term" value="F:glucosyltransferase activity"/>
    <property type="evidence" value="ECO:0007669"/>
    <property type="project" value="TreeGrafter"/>
</dbReference>
<proteinExistence type="predicted"/>
<dbReference type="InterPro" id="IPR051091">
    <property type="entry name" value="O-Glucosyltr/Glycosyltrsf_90"/>
</dbReference>
<dbReference type="AlphaFoldDB" id="A0A2G8LNH9"/>
<evidence type="ECO:0000259" key="1">
    <source>
        <dbReference type="Pfam" id="PF05686"/>
    </source>
</evidence>
<organism evidence="2 3">
    <name type="scientific">Stichopus japonicus</name>
    <name type="common">Sea cucumber</name>
    <dbReference type="NCBI Taxonomy" id="307972"/>
    <lineage>
        <taxon>Eukaryota</taxon>
        <taxon>Metazoa</taxon>
        <taxon>Echinodermata</taxon>
        <taxon>Eleutherozoa</taxon>
        <taxon>Echinozoa</taxon>
        <taxon>Holothuroidea</taxon>
        <taxon>Aspidochirotacea</taxon>
        <taxon>Aspidochirotida</taxon>
        <taxon>Stichopodidae</taxon>
        <taxon>Apostichopus</taxon>
    </lineage>
</organism>
<feature type="domain" description="Glycosyl transferase CAP10" evidence="1">
    <location>
        <begin position="30"/>
        <end position="160"/>
    </location>
</feature>
<dbReference type="STRING" id="307972.A0A2G8LNH9"/>
<dbReference type="PANTHER" id="PTHR12203:SF122">
    <property type="entry name" value="GLYCOSYL TRANSFERASE CAP10 DOMAIN-CONTAINING PROTEIN"/>
    <property type="match status" value="1"/>
</dbReference>
<protein>
    <recommendedName>
        <fullName evidence="1">Glycosyl transferase CAP10 domain-containing protein</fullName>
    </recommendedName>
</protein>
<evidence type="ECO:0000313" key="3">
    <source>
        <dbReference type="Proteomes" id="UP000230750"/>
    </source>
</evidence>
<dbReference type="InterPro" id="IPR006598">
    <property type="entry name" value="CAP10"/>
</dbReference>
<reference evidence="2 3" key="1">
    <citation type="journal article" date="2017" name="PLoS Biol.">
        <title>The sea cucumber genome provides insights into morphological evolution and visceral regeneration.</title>
        <authorList>
            <person name="Zhang X."/>
            <person name="Sun L."/>
            <person name="Yuan J."/>
            <person name="Sun Y."/>
            <person name="Gao Y."/>
            <person name="Zhang L."/>
            <person name="Li S."/>
            <person name="Dai H."/>
            <person name="Hamel J.F."/>
            <person name="Liu C."/>
            <person name="Yu Y."/>
            <person name="Liu S."/>
            <person name="Lin W."/>
            <person name="Guo K."/>
            <person name="Jin S."/>
            <person name="Xu P."/>
            <person name="Storey K.B."/>
            <person name="Huan P."/>
            <person name="Zhang T."/>
            <person name="Zhou Y."/>
            <person name="Zhang J."/>
            <person name="Lin C."/>
            <person name="Li X."/>
            <person name="Xing L."/>
            <person name="Huo D."/>
            <person name="Sun M."/>
            <person name="Wang L."/>
            <person name="Mercier A."/>
            <person name="Li F."/>
            <person name="Yang H."/>
            <person name="Xiang J."/>
        </authorList>
    </citation>
    <scope>NUCLEOTIDE SEQUENCE [LARGE SCALE GENOMIC DNA]</scope>
    <source>
        <strain evidence="2">Shaxun</strain>
        <tissue evidence="2">Muscle</tissue>
    </source>
</reference>
<dbReference type="Proteomes" id="UP000230750">
    <property type="component" value="Unassembled WGS sequence"/>
</dbReference>
<feature type="non-terminal residue" evidence="2">
    <location>
        <position position="162"/>
    </location>
</feature>
<evidence type="ECO:0000313" key="2">
    <source>
        <dbReference type="EMBL" id="PIK61811.1"/>
    </source>
</evidence>
<gene>
    <name evidence="2" type="ORF">BSL78_01266</name>
</gene>
<dbReference type="EMBL" id="MRZV01000024">
    <property type="protein sequence ID" value="PIK61811.1"/>
    <property type="molecule type" value="Genomic_DNA"/>
</dbReference>
<sequence>MGGRVGYRRAPVYAENCFCPEQEPSEWLTNMRCPGEVPNQIQRDFAPFPTIDLDRLVQEAIERFAEHHSLCHYSIINNRIYRRTFGQHVGFKMFSDAFLTSLARKVALPDLEFFINLGDWPLEKRLVSQSPLPILSWCGSEMTRDIVLPTYDLTESTLETMG</sequence>
<name>A0A2G8LNH9_STIJA</name>
<comment type="caution">
    <text evidence="2">The sequence shown here is derived from an EMBL/GenBank/DDBJ whole genome shotgun (WGS) entry which is preliminary data.</text>
</comment>
<keyword evidence="3" id="KW-1185">Reference proteome</keyword>
<accession>A0A2G8LNH9</accession>
<dbReference type="GO" id="GO:0012505">
    <property type="term" value="C:endomembrane system"/>
    <property type="evidence" value="ECO:0007669"/>
    <property type="project" value="TreeGrafter"/>
</dbReference>
<dbReference type="Pfam" id="PF05686">
    <property type="entry name" value="Glyco_transf_90"/>
    <property type="match status" value="1"/>
</dbReference>